<dbReference type="STRING" id="1348114.OM33_04875"/>
<dbReference type="InterPro" id="IPR036565">
    <property type="entry name" value="Mur-like_cat_sf"/>
</dbReference>
<evidence type="ECO:0000259" key="10">
    <source>
        <dbReference type="Pfam" id="PF08245"/>
    </source>
</evidence>
<keyword evidence="3 7" id="KW-0963">Cytoplasm</keyword>
<gene>
    <name evidence="7" type="primary">murD</name>
    <name evidence="11" type="ORF">OM33_04875</name>
</gene>
<evidence type="ECO:0000313" key="11">
    <source>
        <dbReference type="EMBL" id="AIY64553.1"/>
    </source>
</evidence>
<dbReference type="Pfam" id="PF02875">
    <property type="entry name" value="Mur_ligase_C"/>
    <property type="match status" value="1"/>
</dbReference>
<dbReference type="EMBL" id="CP009888">
    <property type="protein sequence ID" value="AIY64553.1"/>
    <property type="molecule type" value="Genomic_DNA"/>
</dbReference>
<dbReference type="AlphaFoldDB" id="A0A0A7EDD9"/>
<dbReference type="GO" id="GO:0051301">
    <property type="term" value="P:cell division"/>
    <property type="evidence" value="ECO:0007669"/>
    <property type="project" value="UniProtKB-KW"/>
</dbReference>
<name>A0A0A7EDD9_9GAMM</name>
<accession>A0A0A7EDD9</accession>
<keyword evidence="7 8" id="KW-0131">Cell cycle</keyword>
<dbReference type="GO" id="GO:0071555">
    <property type="term" value="P:cell wall organization"/>
    <property type="evidence" value="ECO:0007669"/>
    <property type="project" value="UniProtKB-KW"/>
</dbReference>
<dbReference type="Proteomes" id="UP000030341">
    <property type="component" value="Chromosome 1"/>
</dbReference>
<dbReference type="KEGG" id="pseo:OM33_04875"/>
<dbReference type="Pfam" id="PF08245">
    <property type="entry name" value="Mur_ligase_M"/>
    <property type="match status" value="1"/>
</dbReference>
<feature type="domain" description="Mur ligase C-terminal" evidence="9">
    <location>
        <begin position="298"/>
        <end position="409"/>
    </location>
</feature>
<evidence type="ECO:0000256" key="6">
    <source>
        <dbReference type="ARBA" id="ARBA00022840"/>
    </source>
</evidence>
<dbReference type="SUPFAM" id="SSF53623">
    <property type="entry name" value="MurD-like peptide ligases, catalytic domain"/>
    <property type="match status" value="1"/>
</dbReference>
<evidence type="ECO:0000259" key="9">
    <source>
        <dbReference type="Pfam" id="PF02875"/>
    </source>
</evidence>
<proteinExistence type="inferred from homology"/>
<reference evidence="11 12" key="1">
    <citation type="submission" date="2014-11" db="EMBL/GenBank/DDBJ databases">
        <title>Complete Genome Sequence of Pseudoalteromonas sp. Strain OCN003 Isolated from Kaneohe Bay, Oahu, Hawaii.</title>
        <authorList>
            <person name="Beurmann S."/>
            <person name="Videau P."/>
            <person name="Ushijima B."/>
            <person name="Smith A.M."/>
            <person name="Aeby G.S."/>
            <person name="Callahan S.M."/>
            <person name="Belcaid M."/>
        </authorList>
    </citation>
    <scope>NUCLEOTIDE SEQUENCE [LARGE SCALE GENOMIC DNA]</scope>
    <source>
        <strain evidence="11 12">OCN003</strain>
    </source>
</reference>
<sequence length="435" mass="47311">MNYLDELKNKRITVLGLGVSGLSTMRFFARKNIDFSVVDSRETPPNLAVAEQLATRVHFGALTDSVFNDAELIVISPGIALSNMYIQDAIARGVEVIGDVELFARLNTKPVYAVTGSNGKSSVVTLTYDVLNQAGFDVALAGNIGTPVLDVVDQDFDYYVLELSSFQLETTHSLICEASCVLNISEDHMDRYDSLADYVNAKQRIHLHSKLAVLNLDDELTYTAHQPQVSFGIKQGDLYLLDGAFNIDGQKQLQTSELKVIGIHNQLNALAVMALLSRLNLSSEIYKRAFNQFSGLAHRCQLVAEDNGVIYVNDSKATNVGATQAALMSLANGKNIILLAGGVGKGADFSPLKSEISSYVKQLITFGEDKEKIAALSENSKQVESLEIAVKEAKESAVSGDIVLLAPACASFDMFKSFEHRGEVFSELVRKVVNA</sequence>
<dbReference type="Gene3D" id="3.40.50.720">
    <property type="entry name" value="NAD(P)-binding Rossmann-like Domain"/>
    <property type="match status" value="1"/>
</dbReference>
<dbReference type="GO" id="GO:0008764">
    <property type="term" value="F:UDP-N-acetylmuramoylalanine-D-glutamate ligase activity"/>
    <property type="evidence" value="ECO:0007669"/>
    <property type="project" value="UniProtKB-UniRule"/>
</dbReference>
<evidence type="ECO:0000256" key="2">
    <source>
        <dbReference type="ARBA" id="ARBA00004752"/>
    </source>
</evidence>
<keyword evidence="4 7" id="KW-0436">Ligase</keyword>
<keyword evidence="12" id="KW-1185">Reference proteome</keyword>
<comment type="function">
    <text evidence="7 8">Cell wall formation. Catalyzes the addition of glutamate to the nucleotide precursor UDP-N-acetylmuramoyl-L-alanine (UMA).</text>
</comment>
<dbReference type="RefSeq" id="WP_038639438.1">
    <property type="nucleotide sequence ID" value="NZ_CP009888.1"/>
</dbReference>
<dbReference type="PANTHER" id="PTHR43692:SF1">
    <property type="entry name" value="UDP-N-ACETYLMURAMOYLALANINE--D-GLUTAMATE LIGASE"/>
    <property type="match status" value="1"/>
</dbReference>
<dbReference type="Gene3D" id="3.90.190.20">
    <property type="entry name" value="Mur ligase, C-terminal domain"/>
    <property type="match status" value="1"/>
</dbReference>
<protein>
    <recommendedName>
        <fullName evidence="7 8">UDP-N-acetylmuramoylalanine--D-glutamate ligase</fullName>
        <ecNumber evidence="7 8">6.3.2.9</ecNumber>
    </recommendedName>
    <alternativeName>
        <fullName evidence="7">D-glutamic acid-adding enzyme</fullName>
    </alternativeName>
    <alternativeName>
        <fullName evidence="7">UDP-N-acetylmuramoyl-L-alanyl-D-glutamate synthetase</fullName>
    </alternativeName>
</protein>
<dbReference type="GO" id="GO:0008360">
    <property type="term" value="P:regulation of cell shape"/>
    <property type="evidence" value="ECO:0007669"/>
    <property type="project" value="UniProtKB-KW"/>
</dbReference>
<dbReference type="OrthoDB" id="9809796at2"/>
<evidence type="ECO:0000256" key="7">
    <source>
        <dbReference type="HAMAP-Rule" id="MF_00639"/>
    </source>
</evidence>
<dbReference type="Gene3D" id="3.40.1190.10">
    <property type="entry name" value="Mur-like, catalytic domain"/>
    <property type="match status" value="1"/>
</dbReference>
<comment type="similarity">
    <text evidence="7">Belongs to the MurCDEF family.</text>
</comment>
<dbReference type="SUPFAM" id="SSF53244">
    <property type="entry name" value="MurD-like peptide ligases, peptide-binding domain"/>
    <property type="match status" value="1"/>
</dbReference>
<comment type="pathway">
    <text evidence="2 7 8">Cell wall biogenesis; peptidoglycan biosynthesis.</text>
</comment>
<dbReference type="PANTHER" id="PTHR43692">
    <property type="entry name" value="UDP-N-ACETYLMURAMOYLALANINE--D-GLUTAMATE LIGASE"/>
    <property type="match status" value="1"/>
</dbReference>
<dbReference type="GO" id="GO:0009252">
    <property type="term" value="P:peptidoglycan biosynthetic process"/>
    <property type="evidence" value="ECO:0007669"/>
    <property type="project" value="UniProtKB-UniRule"/>
</dbReference>
<dbReference type="HAMAP" id="MF_00639">
    <property type="entry name" value="MurD"/>
    <property type="match status" value="1"/>
</dbReference>
<evidence type="ECO:0000256" key="8">
    <source>
        <dbReference type="RuleBase" id="RU003664"/>
    </source>
</evidence>
<comment type="subcellular location">
    <subcellularLocation>
        <location evidence="1 7 8">Cytoplasm</location>
    </subcellularLocation>
</comment>
<dbReference type="InterPro" id="IPR013221">
    <property type="entry name" value="Mur_ligase_cen"/>
</dbReference>
<comment type="catalytic activity">
    <reaction evidence="7 8">
        <text>UDP-N-acetyl-alpha-D-muramoyl-L-alanine + D-glutamate + ATP = UDP-N-acetyl-alpha-D-muramoyl-L-alanyl-D-glutamate + ADP + phosphate + H(+)</text>
        <dbReference type="Rhea" id="RHEA:16429"/>
        <dbReference type="ChEBI" id="CHEBI:15378"/>
        <dbReference type="ChEBI" id="CHEBI:29986"/>
        <dbReference type="ChEBI" id="CHEBI:30616"/>
        <dbReference type="ChEBI" id="CHEBI:43474"/>
        <dbReference type="ChEBI" id="CHEBI:83898"/>
        <dbReference type="ChEBI" id="CHEBI:83900"/>
        <dbReference type="ChEBI" id="CHEBI:456216"/>
        <dbReference type="EC" id="6.3.2.9"/>
    </reaction>
</comment>
<dbReference type="UniPathway" id="UPA00219"/>
<dbReference type="HOGENOM" id="CLU_032540_1_0_6"/>
<feature type="domain" description="Mur ligase central" evidence="10">
    <location>
        <begin position="114"/>
        <end position="275"/>
    </location>
</feature>
<dbReference type="EC" id="6.3.2.9" evidence="7 8"/>
<dbReference type="SUPFAM" id="SSF51984">
    <property type="entry name" value="MurCD N-terminal domain"/>
    <property type="match status" value="1"/>
</dbReference>
<feature type="binding site" evidence="7">
    <location>
        <begin position="116"/>
        <end position="122"/>
    </location>
    <ligand>
        <name>ATP</name>
        <dbReference type="ChEBI" id="CHEBI:30616"/>
    </ligand>
</feature>
<dbReference type="InterPro" id="IPR004101">
    <property type="entry name" value="Mur_ligase_C"/>
</dbReference>
<keyword evidence="7 8" id="KW-0133">Cell shape</keyword>
<evidence type="ECO:0000256" key="4">
    <source>
        <dbReference type="ARBA" id="ARBA00022598"/>
    </source>
</evidence>
<evidence type="ECO:0000313" key="12">
    <source>
        <dbReference type="Proteomes" id="UP000030341"/>
    </source>
</evidence>
<dbReference type="InterPro" id="IPR005762">
    <property type="entry name" value="MurD"/>
</dbReference>
<dbReference type="GO" id="GO:0005737">
    <property type="term" value="C:cytoplasm"/>
    <property type="evidence" value="ECO:0007669"/>
    <property type="project" value="UniProtKB-SubCell"/>
</dbReference>
<organism evidence="11 12">
    <name type="scientific">Pseudoalteromonas piratica</name>
    <dbReference type="NCBI Taxonomy" id="1348114"/>
    <lineage>
        <taxon>Bacteria</taxon>
        <taxon>Pseudomonadati</taxon>
        <taxon>Pseudomonadota</taxon>
        <taxon>Gammaproteobacteria</taxon>
        <taxon>Alteromonadales</taxon>
        <taxon>Pseudoalteromonadaceae</taxon>
        <taxon>Pseudoalteromonas</taxon>
    </lineage>
</organism>
<dbReference type="InterPro" id="IPR036615">
    <property type="entry name" value="Mur_ligase_C_dom_sf"/>
</dbReference>
<keyword evidence="7 8" id="KW-0573">Peptidoglycan synthesis</keyword>
<keyword evidence="6 7" id="KW-0067">ATP-binding</keyword>
<evidence type="ECO:0000256" key="5">
    <source>
        <dbReference type="ARBA" id="ARBA00022741"/>
    </source>
</evidence>
<dbReference type="eggNOG" id="COG0771">
    <property type="taxonomic scope" value="Bacteria"/>
</dbReference>
<keyword evidence="7 8" id="KW-0961">Cell wall biogenesis/degradation</keyword>
<dbReference type="Pfam" id="PF21799">
    <property type="entry name" value="MurD-like_N"/>
    <property type="match status" value="1"/>
</dbReference>
<keyword evidence="7 8" id="KW-0132">Cell division</keyword>
<dbReference type="GO" id="GO:0005524">
    <property type="term" value="F:ATP binding"/>
    <property type="evidence" value="ECO:0007669"/>
    <property type="project" value="UniProtKB-UniRule"/>
</dbReference>
<evidence type="ECO:0000256" key="3">
    <source>
        <dbReference type="ARBA" id="ARBA00022490"/>
    </source>
</evidence>
<dbReference type="NCBIfam" id="TIGR01087">
    <property type="entry name" value="murD"/>
    <property type="match status" value="1"/>
</dbReference>
<evidence type="ECO:0000256" key="1">
    <source>
        <dbReference type="ARBA" id="ARBA00004496"/>
    </source>
</evidence>
<keyword evidence="5 7" id="KW-0547">Nucleotide-binding</keyword>